<dbReference type="NCBIfam" id="TIGR01640">
    <property type="entry name" value="F_box_assoc_1"/>
    <property type="match status" value="1"/>
</dbReference>
<proteinExistence type="predicted"/>
<dbReference type="Pfam" id="PF07734">
    <property type="entry name" value="FBA_1"/>
    <property type="match status" value="1"/>
</dbReference>
<sequence>MASSQLPYELILEILSRVPSQSLARFRCVCKPWCDLIHDSSFSKLRVFRAIERGDDVVNLLVHKNILVSKKQLFKNKVQTTHNIIDSKGNYISFGDGAGLFRKSLIYYVEGTSFDFGFEVENPFSKSFSSIGSNIAGSCNGIVCLVRDNVVCLWNPCTAEYKIANFNEDIYLHMFILGFGYDASKDDYKIVWIYNSGKYECKVNIYSLKDATWSTMSKVPYEIQNKLHEPGIFLNGGLHWIAKSKVSCYEIVICFNVEENVFREIPKPDCVDERAHIILGILGRQLCMLSKYFGTDIEIWVMKDYGQNDSWTKLFAIDETIMGYAKNSYPSFDEQYPTPLCFANNDEVLLRDDRGLLLYGSEKKSAKNVKIHGIGDGFYHCAVVTHVPSLVSLHSGTYMGTDHEDERKVNKRMFKGPDK</sequence>
<dbReference type="InterPro" id="IPR036047">
    <property type="entry name" value="F-box-like_dom_sf"/>
</dbReference>
<dbReference type="CDD" id="cd22157">
    <property type="entry name" value="F-box_AtFBW1-like"/>
    <property type="match status" value="1"/>
</dbReference>
<dbReference type="InterPro" id="IPR017451">
    <property type="entry name" value="F-box-assoc_interact_dom"/>
</dbReference>
<evidence type="ECO:0000313" key="3">
    <source>
        <dbReference type="Proteomes" id="UP000230069"/>
    </source>
</evidence>
<dbReference type="EMBL" id="KZ305039">
    <property type="protein sequence ID" value="PIA41721.1"/>
    <property type="molecule type" value="Genomic_DNA"/>
</dbReference>
<accession>A0A2G5DDX2</accession>
<organism evidence="2 3">
    <name type="scientific">Aquilegia coerulea</name>
    <name type="common">Rocky mountain columbine</name>
    <dbReference type="NCBI Taxonomy" id="218851"/>
    <lineage>
        <taxon>Eukaryota</taxon>
        <taxon>Viridiplantae</taxon>
        <taxon>Streptophyta</taxon>
        <taxon>Embryophyta</taxon>
        <taxon>Tracheophyta</taxon>
        <taxon>Spermatophyta</taxon>
        <taxon>Magnoliopsida</taxon>
        <taxon>Ranunculales</taxon>
        <taxon>Ranunculaceae</taxon>
        <taxon>Thalictroideae</taxon>
        <taxon>Aquilegia</taxon>
    </lineage>
</organism>
<dbReference type="STRING" id="218851.A0A2G5DDX2"/>
<dbReference type="PROSITE" id="PS50181">
    <property type="entry name" value="FBOX"/>
    <property type="match status" value="1"/>
</dbReference>
<dbReference type="InterPro" id="IPR050796">
    <property type="entry name" value="SCF_F-box_component"/>
</dbReference>
<feature type="domain" description="F-box" evidence="1">
    <location>
        <begin position="1"/>
        <end position="45"/>
    </location>
</feature>
<keyword evidence="3" id="KW-1185">Reference proteome</keyword>
<dbReference type="PANTHER" id="PTHR31672:SF13">
    <property type="entry name" value="F-BOX PROTEIN CPR30-LIKE"/>
    <property type="match status" value="1"/>
</dbReference>
<dbReference type="PANTHER" id="PTHR31672">
    <property type="entry name" value="BNACNNG10540D PROTEIN"/>
    <property type="match status" value="1"/>
</dbReference>
<dbReference type="FunCoup" id="A0A2G5DDX2">
    <property type="interactions" value="898"/>
</dbReference>
<dbReference type="OrthoDB" id="591557at2759"/>
<gene>
    <name evidence="2" type="ORF">AQUCO_02200266v1</name>
</gene>
<evidence type="ECO:0000313" key="2">
    <source>
        <dbReference type="EMBL" id="PIA41721.1"/>
    </source>
</evidence>
<dbReference type="InterPro" id="IPR001810">
    <property type="entry name" value="F-box_dom"/>
</dbReference>
<dbReference type="Pfam" id="PF00646">
    <property type="entry name" value="F-box"/>
    <property type="match status" value="1"/>
</dbReference>
<dbReference type="InParanoid" id="A0A2G5DDX2"/>
<dbReference type="SMART" id="SM00256">
    <property type="entry name" value="FBOX"/>
    <property type="match status" value="1"/>
</dbReference>
<dbReference type="SUPFAM" id="SSF81383">
    <property type="entry name" value="F-box domain"/>
    <property type="match status" value="1"/>
</dbReference>
<reference evidence="2 3" key="1">
    <citation type="submission" date="2017-09" db="EMBL/GenBank/DDBJ databases">
        <title>WGS assembly of Aquilegia coerulea Goldsmith.</title>
        <authorList>
            <person name="Hodges S."/>
            <person name="Kramer E."/>
            <person name="Nordborg M."/>
            <person name="Tomkins J."/>
            <person name="Borevitz J."/>
            <person name="Derieg N."/>
            <person name="Yan J."/>
            <person name="Mihaltcheva S."/>
            <person name="Hayes R.D."/>
            <person name="Rokhsar D."/>
        </authorList>
    </citation>
    <scope>NUCLEOTIDE SEQUENCE [LARGE SCALE GENOMIC DNA]</scope>
    <source>
        <strain evidence="3">cv. Goldsmith</strain>
    </source>
</reference>
<protein>
    <recommendedName>
        <fullName evidence="1">F-box domain-containing protein</fullName>
    </recommendedName>
</protein>
<evidence type="ECO:0000259" key="1">
    <source>
        <dbReference type="PROSITE" id="PS50181"/>
    </source>
</evidence>
<name>A0A2G5DDX2_AQUCA</name>
<dbReference type="Proteomes" id="UP000230069">
    <property type="component" value="Unassembled WGS sequence"/>
</dbReference>
<dbReference type="InterPro" id="IPR006527">
    <property type="entry name" value="F-box-assoc_dom_typ1"/>
</dbReference>
<dbReference type="AlphaFoldDB" id="A0A2G5DDX2"/>
<dbReference type="Gene3D" id="1.20.1280.50">
    <property type="match status" value="1"/>
</dbReference>